<sequence>MCNGREYCRRERAFRASLHDATPAARHDDAKVEAEAEAAARAKARALEAEAPKRDQWRRRPREREREVEAEIERTEKLMHLLLWGPN</sequence>
<comment type="caution">
    <text evidence="2">The sequence shown here is derived from an EMBL/GenBank/DDBJ whole genome shotgun (WGS) entry which is preliminary data.</text>
</comment>
<evidence type="ECO:0000313" key="3">
    <source>
        <dbReference type="Proteomes" id="UP000636709"/>
    </source>
</evidence>
<feature type="region of interest" description="Disordered" evidence="1">
    <location>
        <begin position="35"/>
        <end position="70"/>
    </location>
</feature>
<dbReference type="EMBL" id="JACEFO010002056">
    <property type="protein sequence ID" value="KAF8687390.1"/>
    <property type="molecule type" value="Genomic_DNA"/>
</dbReference>
<organism evidence="2 3">
    <name type="scientific">Digitaria exilis</name>
    <dbReference type="NCBI Taxonomy" id="1010633"/>
    <lineage>
        <taxon>Eukaryota</taxon>
        <taxon>Viridiplantae</taxon>
        <taxon>Streptophyta</taxon>
        <taxon>Embryophyta</taxon>
        <taxon>Tracheophyta</taxon>
        <taxon>Spermatophyta</taxon>
        <taxon>Magnoliopsida</taxon>
        <taxon>Liliopsida</taxon>
        <taxon>Poales</taxon>
        <taxon>Poaceae</taxon>
        <taxon>PACMAD clade</taxon>
        <taxon>Panicoideae</taxon>
        <taxon>Panicodae</taxon>
        <taxon>Paniceae</taxon>
        <taxon>Anthephorinae</taxon>
        <taxon>Digitaria</taxon>
    </lineage>
</organism>
<dbReference type="AlphaFoldDB" id="A0A835B478"/>
<dbReference type="Proteomes" id="UP000636709">
    <property type="component" value="Unassembled WGS sequence"/>
</dbReference>
<name>A0A835B478_9POAL</name>
<keyword evidence="3" id="KW-1185">Reference proteome</keyword>
<evidence type="ECO:0000256" key="1">
    <source>
        <dbReference type="SAM" id="MobiDB-lite"/>
    </source>
</evidence>
<protein>
    <submittedName>
        <fullName evidence="2">Uncharacterized protein</fullName>
    </submittedName>
</protein>
<evidence type="ECO:0000313" key="2">
    <source>
        <dbReference type="EMBL" id="KAF8687390.1"/>
    </source>
</evidence>
<feature type="compositionally biased region" description="Basic and acidic residues" evidence="1">
    <location>
        <begin position="35"/>
        <end position="55"/>
    </location>
</feature>
<proteinExistence type="predicted"/>
<reference evidence="2" key="1">
    <citation type="submission" date="2020-07" db="EMBL/GenBank/DDBJ databases">
        <title>Genome sequence and genetic diversity analysis of an under-domesticated orphan crop, white fonio (Digitaria exilis).</title>
        <authorList>
            <person name="Bennetzen J.L."/>
            <person name="Chen S."/>
            <person name="Ma X."/>
            <person name="Wang X."/>
            <person name="Yssel A.E.J."/>
            <person name="Chaluvadi S.R."/>
            <person name="Johnson M."/>
            <person name="Gangashetty P."/>
            <person name="Hamidou F."/>
            <person name="Sanogo M.D."/>
            <person name="Zwaenepoel A."/>
            <person name="Wallace J."/>
            <person name="Van De Peer Y."/>
            <person name="Van Deynze A."/>
        </authorList>
    </citation>
    <scope>NUCLEOTIDE SEQUENCE</scope>
    <source>
        <tissue evidence="2">Leaves</tissue>
    </source>
</reference>
<gene>
    <name evidence="2" type="ORF">HU200_043079</name>
</gene>
<accession>A0A835B478</accession>